<comment type="caution">
    <text evidence="1">The sequence shown here is derived from an EMBL/GenBank/DDBJ whole genome shotgun (WGS) entry which is preliminary data.</text>
</comment>
<organism evidence="1 2">
    <name type="scientific">Phytophthora fragariaefolia</name>
    <dbReference type="NCBI Taxonomy" id="1490495"/>
    <lineage>
        <taxon>Eukaryota</taxon>
        <taxon>Sar</taxon>
        <taxon>Stramenopiles</taxon>
        <taxon>Oomycota</taxon>
        <taxon>Peronosporomycetes</taxon>
        <taxon>Peronosporales</taxon>
        <taxon>Peronosporaceae</taxon>
        <taxon>Phytophthora</taxon>
    </lineage>
</organism>
<dbReference type="EMBL" id="BSXT01002517">
    <property type="protein sequence ID" value="GMF49349.1"/>
    <property type="molecule type" value="Genomic_DNA"/>
</dbReference>
<dbReference type="Proteomes" id="UP001165121">
    <property type="component" value="Unassembled WGS sequence"/>
</dbReference>
<proteinExistence type="predicted"/>
<dbReference type="AlphaFoldDB" id="A0A9W7CYS9"/>
<dbReference type="PANTHER" id="PTHR40866">
    <property type="entry name" value="BED-TYPE DOMAIN-CONTAINING PROTEIN"/>
    <property type="match status" value="1"/>
</dbReference>
<keyword evidence="2" id="KW-1185">Reference proteome</keyword>
<name>A0A9W7CYS9_9STRA</name>
<sequence length="181" mass="19670">MELVANLLGVIIEEEMGTCFGIMWDGWSTGTRHYVAVFVVYNTANGTVERLIGMSPMEDGQIADAQIEHFAAILAVYGKATTMTNFVKLQQHNHTLVEVRALFDACINKYPGTSDYLAADANIVHSPLFESAVVKIATSLPLSNAELKTIESFQVSTPSASQEAPPAADFATEVLRQVKMS</sequence>
<dbReference type="OrthoDB" id="123934at2759"/>
<reference evidence="1" key="1">
    <citation type="submission" date="2023-04" db="EMBL/GenBank/DDBJ databases">
        <title>Phytophthora fragariaefolia NBRC 109709.</title>
        <authorList>
            <person name="Ichikawa N."/>
            <person name="Sato H."/>
            <person name="Tonouchi N."/>
        </authorList>
    </citation>
    <scope>NUCLEOTIDE SEQUENCE</scope>
    <source>
        <strain evidence="1">NBRC 109709</strain>
    </source>
</reference>
<protein>
    <submittedName>
        <fullName evidence="1">Unnamed protein product</fullName>
    </submittedName>
</protein>
<accession>A0A9W7CYS9</accession>
<dbReference type="PANTHER" id="PTHR40866:SF1">
    <property type="entry name" value="BED-TYPE DOMAIN-CONTAINING PROTEIN"/>
    <property type="match status" value="1"/>
</dbReference>
<gene>
    <name evidence="1" type="ORF">Pfra01_001947500</name>
</gene>
<evidence type="ECO:0000313" key="1">
    <source>
        <dbReference type="EMBL" id="GMF49349.1"/>
    </source>
</evidence>
<evidence type="ECO:0000313" key="2">
    <source>
        <dbReference type="Proteomes" id="UP001165121"/>
    </source>
</evidence>